<organism evidence="6 7">
    <name type="scientific">Goekera deserti</name>
    <dbReference type="NCBI Taxonomy" id="2497753"/>
    <lineage>
        <taxon>Bacteria</taxon>
        <taxon>Bacillati</taxon>
        <taxon>Actinomycetota</taxon>
        <taxon>Actinomycetes</taxon>
        <taxon>Geodermatophilales</taxon>
        <taxon>Geodermatophilaceae</taxon>
        <taxon>Goekera</taxon>
    </lineage>
</organism>
<dbReference type="PANTHER" id="PTHR24421:SF63">
    <property type="entry name" value="SENSOR HISTIDINE KINASE DESK"/>
    <property type="match status" value="1"/>
</dbReference>
<dbReference type="AlphaFoldDB" id="A0A7K3WBC2"/>
<dbReference type="Gene3D" id="1.20.5.1930">
    <property type="match status" value="1"/>
</dbReference>
<feature type="transmembrane region" description="Helical" evidence="4">
    <location>
        <begin position="140"/>
        <end position="158"/>
    </location>
</feature>
<evidence type="ECO:0000256" key="1">
    <source>
        <dbReference type="ARBA" id="ARBA00022679"/>
    </source>
</evidence>
<keyword evidence="4" id="KW-0472">Membrane</keyword>
<dbReference type="GO" id="GO:0046983">
    <property type="term" value="F:protein dimerization activity"/>
    <property type="evidence" value="ECO:0007669"/>
    <property type="project" value="InterPro"/>
</dbReference>
<protein>
    <submittedName>
        <fullName evidence="6">Sensor histidine kinase</fullName>
    </submittedName>
</protein>
<dbReference type="GO" id="GO:0000155">
    <property type="term" value="F:phosphorelay sensor kinase activity"/>
    <property type="evidence" value="ECO:0007669"/>
    <property type="project" value="InterPro"/>
</dbReference>
<dbReference type="GO" id="GO:0016020">
    <property type="term" value="C:membrane"/>
    <property type="evidence" value="ECO:0007669"/>
    <property type="project" value="InterPro"/>
</dbReference>
<dbReference type="EMBL" id="JAAGWK010000009">
    <property type="protein sequence ID" value="NEL53627.1"/>
    <property type="molecule type" value="Genomic_DNA"/>
</dbReference>
<feature type="domain" description="Signal transduction histidine kinase subgroup 3 dimerisation and phosphoacceptor" evidence="5">
    <location>
        <begin position="178"/>
        <end position="248"/>
    </location>
</feature>
<keyword evidence="4" id="KW-1133">Transmembrane helix</keyword>
<keyword evidence="7" id="KW-1185">Reference proteome</keyword>
<evidence type="ECO:0000256" key="4">
    <source>
        <dbReference type="SAM" id="Phobius"/>
    </source>
</evidence>
<name>A0A7K3WBC2_9ACTN</name>
<dbReference type="SUPFAM" id="SSF55874">
    <property type="entry name" value="ATPase domain of HSP90 chaperone/DNA topoisomerase II/histidine kinase"/>
    <property type="match status" value="1"/>
</dbReference>
<gene>
    <name evidence="6" type="ORF">G1H19_06360</name>
</gene>
<accession>A0A7K3WBC2</accession>
<dbReference type="Pfam" id="PF07730">
    <property type="entry name" value="HisKA_3"/>
    <property type="match status" value="1"/>
</dbReference>
<feature type="transmembrane region" description="Helical" evidence="4">
    <location>
        <begin position="67"/>
        <end position="85"/>
    </location>
</feature>
<dbReference type="InterPro" id="IPR036890">
    <property type="entry name" value="HATPase_C_sf"/>
</dbReference>
<evidence type="ECO:0000259" key="5">
    <source>
        <dbReference type="Pfam" id="PF07730"/>
    </source>
</evidence>
<dbReference type="PANTHER" id="PTHR24421">
    <property type="entry name" value="NITRATE/NITRITE SENSOR PROTEIN NARX-RELATED"/>
    <property type="match status" value="1"/>
</dbReference>
<comment type="caution">
    <text evidence="6">The sequence shown here is derived from an EMBL/GenBank/DDBJ whole genome shotgun (WGS) entry which is preliminary data.</text>
</comment>
<keyword evidence="4" id="KW-0812">Transmembrane</keyword>
<dbReference type="InterPro" id="IPR050482">
    <property type="entry name" value="Sensor_HK_TwoCompSys"/>
</dbReference>
<dbReference type="InterPro" id="IPR011712">
    <property type="entry name" value="Sig_transdc_His_kin_sub3_dim/P"/>
</dbReference>
<dbReference type="Proteomes" id="UP000470470">
    <property type="component" value="Unassembled WGS sequence"/>
</dbReference>
<dbReference type="Gene3D" id="3.30.565.10">
    <property type="entry name" value="Histidine kinase-like ATPase, C-terminal domain"/>
    <property type="match status" value="1"/>
</dbReference>
<keyword evidence="2 6" id="KW-0418">Kinase</keyword>
<evidence type="ECO:0000313" key="7">
    <source>
        <dbReference type="Proteomes" id="UP000470470"/>
    </source>
</evidence>
<keyword evidence="3" id="KW-0902">Two-component regulatory system</keyword>
<keyword evidence="1" id="KW-0808">Transferase</keyword>
<evidence type="ECO:0000256" key="2">
    <source>
        <dbReference type="ARBA" id="ARBA00022777"/>
    </source>
</evidence>
<evidence type="ECO:0000313" key="6">
    <source>
        <dbReference type="EMBL" id="NEL53627.1"/>
    </source>
</evidence>
<proteinExistence type="predicted"/>
<reference evidence="6 7" key="1">
    <citation type="submission" date="2020-02" db="EMBL/GenBank/DDBJ databases">
        <title>The whole genome sequence of CPCC 205119.</title>
        <authorList>
            <person name="Jiang Z."/>
        </authorList>
    </citation>
    <scope>NUCLEOTIDE SEQUENCE [LARGE SCALE GENOMIC DNA]</scope>
    <source>
        <strain evidence="6 7">CPCC 205119</strain>
    </source>
</reference>
<sequence>MGTSRAGAFFAAIWLVYLTDPLSAAWREPSLPLRWLGVVSLAAFAVLFAGSFAVWRGQRSRGGMPAAAVVWAVLGLEVVLLALAAPAARDHVLVGLLYIAVSAAMMLPLRPAAGVLAALLVITVLLPRAVPGWASADDLVSELVLASVAAYGISQVLMRNAQLALAREQLVELAVTTERERLARDVHDILGHSLTVITVKAELTGRLLESVEPAPALDRARAEVADLEQLARGALADVRATAAGTRQVSLAGELAAARRALDAAGIEADLPTSVDVVPAELRELSAWVLREGVTNVVRHSGARRCVVRLSSEGVEVGDDGRGPTGGGCGTGLAGLQARAAAVGARLEVGASPSGGFRLRVTTAGRGRG</sequence>
<evidence type="ECO:0000256" key="3">
    <source>
        <dbReference type="ARBA" id="ARBA00023012"/>
    </source>
</evidence>
<feature type="transmembrane region" description="Helical" evidence="4">
    <location>
        <begin position="35"/>
        <end position="55"/>
    </location>
</feature>